<accession>A0A927QWD7</accession>
<evidence type="ECO:0000313" key="2">
    <source>
        <dbReference type="EMBL" id="MBE1486780.1"/>
    </source>
</evidence>
<evidence type="ECO:0008006" key="4">
    <source>
        <dbReference type="Google" id="ProtNLM"/>
    </source>
</evidence>
<dbReference type="EMBL" id="JADBEB010000001">
    <property type="protein sequence ID" value="MBE1486780.1"/>
    <property type="molecule type" value="Genomic_DNA"/>
</dbReference>
<comment type="caution">
    <text evidence="2">The sequence shown here is derived from an EMBL/GenBank/DDBJ whole genome shotgun (WGS) entry which is preliminary data.</text>
</comment>
<gene>
    <name evidence="2" type="ORF">H4W31_002418</name>
</gene>
<keyword evidence="3" id="KW-1185">Reference proteome</keyword>
<evidence type="ECO:0000313" key="3">
    <source>
        <dbReference type="Proteomes" id="UP000649753"/>
    </source>
</evidence>
<keyword evidence="1" id="KW-0472">Membrane</keyword>
<dbReference type="Proteomes" id="UP000649753">
    <property type="component" value="Unassembled WGS sequence"/>
</dbReference>
<evidence type="ECO:0000256" key="1">
    <source>
        <dbReference type="SAM" id="Phobius"/>
    </source>
</evidence>
<feature type="transmembrane region" description="Helical" evidence="1">
    <location>
        <begin position="20"/>
        <end position="45"/>
    </location>
</feature>
<keyword evidence="1" id="KW-0812">Transmembrane</keyword>
<proteinExistence type="predicted"/>
<dbReference type="RefSeq" id="WP_192766749.1">
    <property type="nucleotide sequence ID" value="NZ_JADBEB010000001.1"/>
</dbReference>
<dbReference type="AlphaFoldDB" id="A0A927QWD7"/>
<sequence>MTHPPLPPRRPPRRKSGEPLPVLLDILVTLLAVGCVVGAAGGYWLHRSFEEALGSVERTADEYVSSLRAGNWADAYRQTCAATQRSMTEQEFVAAQQSGPKATGYEVVRTSVDDHNGRRATLILRVTYVGGEVRTQEIPLVDEGSWYPCP</sequence>
<reference evidence="2" key="1">
    <citation type="submission" date="2020-10" db="EMBL/GenBank/DDBJ databases">
        <title>Sequencing the genomes of 1000 actinobacteria strains.</title>
        <authorList>
            <person name="Klenk H.-P."/>
        </authorList>
    </citation>
    <scope>NUCLEOTIDE SEQUENCE</scope>
    <source>
        <strain evidence="2">DSM 46832</strain>
    </source>
</reference>
<protein>
    <recommendedName>
        <fullName evidence="4">DUF4878 domain-containing protein</fullName>
    </recommendedName>
</protein>
<organism evidence="2 3">
    <name type="scientific">Plantactinospora soyae</name>
    <dbReference type="NCBI Taxonomy" id="1544732"/>
    <lineage>
        <taxon>Bacteria</taxon>
        <taxon>Bacillati</taxon>
        <taxon>Actinomycetota</taxon>
        <taxon>Actinomycetes</taxon>
        <taxon>Micromonosporales</taxon>
        <taxon>Micromonosporaceae</taxon>
        <taxon>Plantactinospora</taxon>
    </lineage>
</organism>
<keyword evidence="1" id="KW-1133">Transmembrane helix</keyword>
<name>A0A927QWD7_9ACTN</name>